<dbReference type="Proteomes" id="UP000283090">
    <property type="component" value="Unassembled WGS sequence"/>
</dbReference>
<gene>
    <name evidence="1" type="ORF">DFL_000307</name>
</gene>
<keyword evidence="2" id="KW-1185">Reference proteome</keyword>
<comment type="caution">
    <text evidence="1">The sequence shown here is derived from an EMBL/GenBank/DDBJ whole genome shotgun (WGS) entry which is preliminary data.</text>
</comment>
<proteinExistence type="predicted"/>
<reference evidence="1 2" key="1">
    <citation type="submission" date="2019-01" db="EMBL/GenBank/DDBJ databases">
        <title>Intercellular communication is required for trap formation in the nematode-trapping fungus Duddingtonia flagrans.</title>
        <authorList>
            <person name="Youssar L."/>
            <person name="Wernet V."/>
            <person name="Hensel N."/>
            <person name="Hildebrandt H.-G."/>
            <person name="Fischer R."/>
        </authorList>
    </citation>
    <scope>NUCLEOTIDE SEQUENCE [LARGE SCALE GENOMIC DNA]</scope>
    <source>
        <strain evidence="1 2">CBS H-5679</strain>
    </source>
</reference>
<accession>A0A437ADY5</accession>
<dbReference type="VEuPathDB" id="FungiDB:DFL_000307"/>
<dbReference type="AlphaFoldDB" id="A0A437ADY5"/>
<name>A0A437ADY5_ARTFL</name>
<evidence type="ECO:0000313" key="2">
    <source>
        <dbReference type="Proteomes" id="UP000283090"/>
    </source>
</evidence>
<dbReference type="EMBL" id="SAEB01000001">
    <property type="protein sequence ID" value="RVD89291.1"/>
    <property type="molecule type" value="Genomic_DNA"/>
</dbReference>
<evidence type="ECO:0000313" key="1">
    <source>
        <dbReference type="EMBL" id="RVD89291.1"/>
    </source>
</evidence>
<dbReference type="GeneID" id="93582618"/>
<protein>
    <submittedName>
        <fullName evidence="1">Uncharacterized protein</fullName>
    </submittedName>
</protein>
<organism evidence="1 2">
    <name type="scientific">Arthrobotrys flagrans</name>
    <name type="common">Nematode-trapping fungus</name>
    <name type="synonym">Trichothecium flagrans</name>
    <dbReference type="NCBI Taxonomy" id="97331"/>
    <lineage>
        <taxon>Eukaryota</taxon>
        <taxon>Fungi</taxon>
        <taxon>Dikarya</taxon>
        <taxon>Ascomycota</taxon>
        <taxon>Pezizomycotina</taxon>
        <taxon>Orbiliomycetes</taxon>
        <taxon>Orbiliales</taxon>
        <taxon>Orbiliaceae</taxon>
        <taxon>Arthrobotrys</taxon>
    </lineage>
</organism>
<sequence length="160" mass="18186">MDSHNRLLLRTTGLPENISMQLYGDVGEQSSRLANLLKQYTGIEYDFVVNLGQLYTTSKTDERLQSQSENIGQISLEDIERELRRAREEVRMLGTSSMAYENFKEQWLPNKFGMEDDISHGFAAYRFRFVADPAVILKVAQDTHAKVQKPVGSPLKLGVS</sequence>
<dbReference type="RefSeq" id="XP_067494835.1">
    <property type="nucleotide sequence ID" value="XM_067631955.1"/>
</dbReference>